<keyword evidence="2" id="KW-1185">Reference proteome</keyword>
<accession>A0A0A0K7H3</accession>
<evidence type="ECO:0000313" key="2">
    <source>
        <dbReference type="Proteomes" id="UP000029981"/>
    </source>
</evidence>
<sequence>MAPRIQSVLPPPYCGQEFGNGQVPNYAYPSMYCRGAPRVGSPPWRPDNKDGHYVFSIGECLTPRCKHLPVL</sequence>
<proteinExistence type="predicted"/>
<organism evidence="1 2">
    <name type="scientific">Cucumis sativus</name>
    <name type="common">Cucumber</name>
    <dbReference type="NCBI Taxonomy" id="3659"/>
    <lineage>
        <taxon>Eukaryota</taxon>
        <taxon>Viridiplantae</taxon>
        <taxon>Streptophyta</taxon>
        <taxon>Embryophyta</taxon>
        <taxon>Tracheophyta</taxon>
        <taxon>Spermatophyta</taxon>
        <taxon>Magnoliopsida</taxon>
        <taxon>eudicotyledons</taxon>
        <taxon>Gunneridae</taxon>
        <taxon>Pentapetalae</taxon>
        <taxon>rosids</taxon>
        <taxon>fabids</taxon>
        <taxon>Cucurbitales</taxon>
        <taxon>Cucurbitaceae</taxon>
        <taxon>Benincaseae</taxon>
        <taxon>Cucumis</taxon>
    </lineage>
</organism>
<dbReference type="AlphaFoldDB" id="A0A0A0K7H3"/>
<evidence type="ECO:0000313" key="1">
    <source>
        <dbReference type="EMBL" id="KGN43766.1"/>
    </source>
</evidence>
<protein>
    <submittedName>
        <fullName evidence="1">Uncharacterized protein</fullName>
    </submittedName>
</protein>
<reference evidence="1 2" key="1">
    <citation type="journal article" date="2009" name="Nat. Genet.">
        <title>The genome of the cucumber, Cucumis sativus L.</title>
        <authorList>
            <person name="Huang S."/>
            <person name="Li R."/>
            <person name="Zhang Z."/>
            <person name="Li L."/>
            <person name="Gu X."/>
            <person name="Fan W."/>
            <person name="Lucas W.J."/>
            <person name="Wang X."/>
            <person name="Xie B."/>
            <person name="Ni P."/>
            <person name="Ren Y."/>
            <person name="Zhu H."/>
            <person name="Li J."/>
            <person name="Lin K."/>
            <person name="Jin W."/>
            <person name="Fei Z."/>
            <person name="Li G."/>
            <person name="Staub J."/>
            <person name="Kilian A."/>
            <person name="van der Vossen E.A."/>
            <person name="Wu Y."/>
            <person name="Guo J."/>
            <person name="He J."/>
            <person name="Jia Z."/>
            <person name="Ren Y."/>
            <person name="Tian G."/>
            <person name="Lu Y."/>
            <person name="Ruan J."/>
            <person name="Qian W."/>
            <person name="Wang M."/>
            <person name="Huang Q."/>
            <person name="Li B."/>
            <person name="Xuan Z."/>
            <person name="Cao J."/>
            <person name="Asan"/>
            <person name="Wu Z."/>
            <person name="Zhang J."/>
            <person name="Cai Q."/>
            <person name="Bai Y."/>
            <person name="Zhao B."/>
            <person name="Han Y."/>
            <person name="Li Y."/>
            <person name="Li X."/>
            <person name="Wang S."/>
            <person name="Shi Q."/>
            <person name="Liu S."/>
            <person name="Cho W.K."/>
            <person name="Kim J.Y."/>
            <person name="Xu Y."/>
            <person name="Heller-Uszynska K."/>
            <person name="Miao H."/>
            <person name="Cheng Z."/>
            <person name="Zhang S."/>
            <person name="Wu J."/>
            <person name="Yang Y."/>
            <person name="Kang H."/>
            <person name="Li M."/>
            <person name="Liang H."/>
            <person name="Ren X."/>
            <person name="Shi Z."/>
            <person name="Wen M."/>
            <person name="Jian M."/>
            <person name="Yang H."/>
            <person name="Zhang G."/>
            <person name="Yang Z."/>
            <person name="Chen R."/>
            <person name="Liu S."/>
            <person name="Li J."/>
            <person name="Ma L."/>
            <person name="Liu H."/>
            <person name="Zhou Y."/>
            <person name="Zhao J."/>
            <person name="Fang X."/>
            <person name="Li G."/>
            <person name="Fang L."/>
            <person name="Li Y."/>
            <person name="Liu D."/>
            <person name="Zheng H."/>
            <person name="Zhang Y."/>
            <person name="Qin N."/>
            <person name="Li Z."/>
            <person name="Yang G."/>
            <person name="Yang S."/>
            <person name="Bolund L."/>
            <person name="Kristiansen K."/>
            <person name="Zheng H."/>
            <person name="Li S."/>
            <person name="Zhang X."/>
            <person name="Yang H."/>
            <person name="Wang J."/>
            <person name="Sun R."/>
            <person name="Zhang B."/>
            <person name="Jiang S."/>
            <person name="Wang J."/>
            <person name="Du Y."/>
            <person name="Li S."/>
        </authorList>
    </citation>
    <scope>NUCLEOTIDE SEQUENCE [LARGE SCALE GENOMIC DNA]</scope>
    <source>
        <strain evidence="2">cv. 9930</strain>
    </source>
</reference>
<reference evidence="1 2" key="4">
    <citation type="journal article" date="2011" name="BMC Genomics">
        <title>RNA-Seq improves annotation of protein-coding genes in the cucumber genome.</title>
        <authorList>
            <person name="Li Z."/>
            <person name="Zhang Z."/>
            <person name="Yan P."/>
            <person name="Huang S."/>
            <person name="Fei Z."/>
            <person name="Lin K."/>
        </authorList>
    </citation>
    <scope>NUCLEOTIDE SEQUENCE [LARGE SCALE GENOMIC DNA]</scope>
    <source>
        <strain evidence="2">cv. 9930</strain>
    </source>
</reference>
<dbReference type="STRING" id="3659.A0A0A0K7H3"/>
<reference evidence="1 2" key="3">
    <citation type="journal article" date="2010" name="BMC Genomics">
        <title>Transcriptome sequencing and comparative analysis of cucumber flowers with different sex types.</title>
        <authorList>
            <person name="Guo S."/>
            <person name="Zheng Y."/>
            <person name="Joung J.G."/>
            <person name="Liu S."/>
            <person name="Zhang Z."/>
            <person name="Crasta O.R."/>
            <person name="Sobral B.W."/>
            <person name="Xu Y."/>
            <person name="Huang S."/>
            <person name="Fei Z."/>
        </authorList>
    </citation>
    <scope>NUCLEOTIDE SEQUENCE [LARGE SCALE GENOMIC DNA]</scope>
    <source>
        <strain evidence="2">cv. 9930</strain>
    </source>
</reference>
<reference evidence="1 2" key="2">
    <citation type="journal article" date="2009" name="PLoS ONE">
        <title>An integrated genetic and cytogenetic map of the cucumber genome.</title>
        <authorList>
            <person name="Ren Y."/>
            <person name="Zhang Z."/>
            <person name="Liu J."/>
            <person name="Staub J.E."/>
            <person name="Han Y."/>
            <person name="Cheng Z."/>
            <person name="Li X."/>
            <person name="Lu J."/>
            <person name="Miao H."/>
            <person name="Kang H."/>
            <person name="Xie B."/>
            <person name="Gu X."/>
            <person name="Wang X."/>
            <person name="Du Y."/>
            <person name="Jin W."/>
            <person name="Huang S."/>
        </authorList>
    </citation>
    <scope>NUCLEOTIDE SEQUENCE [LARGE SCALE GENOMIC DNA]</scope>
    <source>
        <strain evidence="2">cv. 9930</strain>
    </source>
</reference>
<dbReference type="EMBL" id="CM002928">
    <property type="protein sequence ID" value="KGN43766.1"/>
    <property type="molecule type" value="Genomic_DNA"/>
</dbReference>
<name>A0A0A0K7H3_CUCSA</name>
<dbReference type="Proteomes" id="UP000029981">
    <property type="component" value="Chromosome 7"/>
</dbReference>
<dbReference type="Gramene" id="KGN43766">
    <property type="protein sequence ID" value="KGN43766"/>
    <property type="gene ID" value="Csa_7G066230"/>
</dbReference>
<gene>
    <name evidence="1" type="ORF">Csa_7G066230</name>
</gene>